<feature type="disulfide bond" evidence="15">
    <location>
        <begin position="46"/>
        <end position="53"/>
    </location>
</feature>
<keyword evidence="20" id="KW-1185">Reference proteome</keyword>
<dbReference type="GO" id="GO:0005576">
    <property type="term" value="C:extracellular region"/>
    <property type="evidence" value="ECO:0007669"/>
    <property type="project" value="UniProtKB-SubCell"/>
</dbReference>
<feature type="region of interest" description="Disordered" evidence="16">
    <location>
        <begin position="256"/>
        <end position="278"/>
    </location>
</feature>
<evidence type="ECO:0000256" key="1">
    <source>
        <dbReference type="ARBA" id="ARBA00004609"/>
    </source>
</evidence>
<sequence length="301" mass="28905">MKSVIFAVAGSLAAVASAQSIPDLPSCGQVCASNMLAAGKAEELGCSPSDIQCLCLNVNFTYGFRDCSLAVCGPEDARRILDYGIGLCSQVGIQITTEAQDGVPVPTRTGSVDAEDASVIQSTVYATVTSDGEAVTTPVDTTIIGVGGIGGAASSAAAIITTVTRDGSAIVETITSAAGGAISSGVSDIGSDFSSITSAAGSGASDIASDISTAASGAGSAISSAASEAGSAISSVASDISSALGDASSLFTSITGSASESTATEDSGSATSTESDDAAVPRMTAAPMGIVAAAGLAALLL</sequence>
<keyword evidence="14" id="KW-0449">Lipoprotein</keyword>
<dbReference type="PANTHER" id="PTHR37928:SF1">
    <property type="entry name" value="CFEM DOMAIN PROTEIN (AFU_ORTHOLOGUE AFUA_6G14090)"/>
    <property type="match status" value="1"/>
</dbReference>
<keyword evidence="13" id="KW-0325">Glycoprotein</keyword>
<feature type="chain" id="PRO_5035453515" description="CFEM domain-containing protein" evidence="17">
    <location>
        <begin position="19"/>
        <end position="301"/>
    </location>
</feature>
<dbReference type="GO" id="GO:0046872">
    <property type="term" value="F:metal ion binding"/>
    <property type="evidence" value="ECO:0007669"/>
    <property type="project" value="UniProtKB-UniRule"/>
</dbReference>
<keyword evidence="6 15" id="KW-0349">Heme</keyword>
<evidence type="ECO:0000313" key="19">
    <source>
        <dbReference type="EMBL" id="KAH7321224.1"/>
    </source>
</evidence>
<keyword evidence="7" id="KW-0336">GPI-anchor</keyword>
<evidence type="ECO:0000256" key="15">
    <source>
        <dbReference type="PROSITE-ProRule" id="PRU01356"/>
    </source>
</evidence>
<keyword evidence="9 17" id="KW-0732">Signal</keyword>
<evidence type="ECO:0000256" key="2">
    <source>
        <dbReference type="ARBA" id="ARBA00004613"/>
    </source>
</evidence>
<feature type="compositionally biased region" description="Polar residues" evidence="16">
    <location>
        <begin position="256"/>
        <end position="273"/>
    </location>
</feature>
<evidence type="ECO:0000256" key="13">
    <source>
        <dbReference type="ARBA" id="ARBA00023180"/>
    </source>
</evidence>
<evidence type="ECO:0000256" key="11">
    <source>
        <dbReference type="ARBA" id="ARBA00023136"/>
    </source>
</evidence>
<keyword evidence="8 15" id="KW-0479">Metal-binding</keyword>
<keyword evidence="5" id="KW-0964">Secreted</keyword>
<dbReference type="PANTHER" id="PTHR37928">
    <property type="entry name" value="CFEM DOMAIN PROTEIN (AFU_ORTHOLOGUE AFUA_6G14090)"/>
    <property type="match status" value="1"/>
</dbReference>
<evidence type="ECO:0000256" key="7">
    <source>
        <dbReference type="ARBA" id="ARBA00022622"/>
    </source>
</evidence>
<evidence type="ECO:0000256" key="10">
    <source>
        <dbReference type="ARBA" id="ARBA00023004"/>
    </source>
</evidence>
<keyword evidence="12 15" id="KW-1015">Disulfide bond</keyword>
<evidence type="ECO:0000259" key="18">
    <source>
        <dbReference type="PROSITE" id="PS52012"/>
    </source>
</evidence>
<comment type="subcellular location">
    <subcellularLocation>
        <location evidence="1">Cell membrane</location>
        <topology evidence="1">Lipid-anchor</topology>
        <topology evidence="1">GPI-anchor</topology>
    </subcellularLocation>
    <subcellularLocation>
        <location evidence="2">Secreted</location>
    </subcellularLocation>
</comment>
<evidence type="ECO:0000256" key="3">
    <source>
        <dbReference type="ARBA" id="ARBA00010031"/>
    </source>
</evidence>
<comment type="similarity">
    <text evidence="3">Belongs to the RBT5 family.</text>
</comment>
<evidence type="ECO:0000256" key="5">
    <source>
        <dbReference type="ARBA" id="ARBA00022525"/>
    </source>
</evidence>
<proteinExistence type="inferred from homology"/>
<evidence type="ECO:0000256" key="8">
    <source>
        <dbReference type="ARBA" id="ARBA00022723"/>
    </source>
</evidence>
<dbReference type="GO" id="GO:0098552">
    <property type="term" value="C:side of membrane"/>
    <property type="evidence" value="ECO:0007669"/>
    <property type="project" value="UniProtKB-KW"/>
</dbReference>
<dbReference type="GO" id="GO:0005886">
    <property type="term" value="C:plasma membrane"/>
    <property type="evidence" value="ECO:0007669"/>
    <property type="project" value="UniProtKB-SubCell"/>
</dbReference>
<dbReference type="InterPro" id="IPR008427">
    <property type="entry name" value="Extracellular_membr_CFEM_dom"/>
</dbReference>
<dbReference type="EMBL" id="JAGPNK010000005">
    <property type="protein sequence ID" value="KAH7321224.1"/>
    <property type="molecule type" value="Genomic_DNA"/>
</dbReference>
<evidence type="ECO:0000256" key="16">
    <source>
        <dbReference type="SAM" id="MobiDB-lite"/>
    </source>
</evidence>
<comment type="caution">
    <text evidence="19">The sequence shown here is derived from an EMBL/GenBank/DDBJ whole genome shotgun (WGS) entry which is preliminary data.</text>
</comment>
<keyword evidence="4" id="KW-1003">Cell membrane</keyword>
<dbReference type="InterPro" id="IPR051735">
    <property type="entry name" value="CFEM_domain"/>
</dbReference>
<dbReference type="OrthoDB" id="1193027at2759"/>
<evidence type="ECO:0000256" key="4">
    <source>
        <dbReference type="ARBA" id="ARBA00022475"/>
    </source>
</evidence>
<dbReference type="SMART" id="SM00747">
    <property type="entry name" value="CFEM"/>
    <property type="match status" value="1"/>
</dbReference>
<organism evidence="19 20">
    <name type="scientific">Stachybotrys elegans</name>
    <dbReference type="NCBI Taxonomy" id="80388"/>
    <lineage>
        <taxon>Eukaryota</taxon>
        <taxon>Fungi</taxon>
        <taxon>Dikarya</taxon>
        <taxon>Ascomycota</taxon>
        <taxon>Pezizomycotina</taxon>
        <taxon>Sordariomycetes</taxon>
        <taxon>Hypocreomycetidae</taxon>
        <taxon>Hypocreales</taxon>
        <taxon>Stachybotryaceae</taxon>
        <taxon>Stachybotrys</taxon>
    </lineage>
</organism>
<dbReference type="AlphaFoldDB" id="A0A8K0SYP5"/>
<evidence type="ECO:0000256" key="14">
    <source>
        <dbReference type="ARBA" id="ARBA00023288"/>
    </source>
</evidence>
<protein>
    <recommendedName>
        <fullName evidence="18">CFEM domain-containing protein</fullName>
    </recommendedName>
</protein>
<evidence type="ECO:0000256" key="6">
    <source>
        <dbReference type="ARBA" id="ARBA00022617"/>
    </source>
</evidence>
<evidence type="ECO:0000256" key="17">
    <source>
        <dbReference type="SAM" id="SignalP"/>
    </source>
</evidence>
<evidence type="ECO:0000256" key="9">
    <source>
        <dbReference type="ARBA" id="ARBA00022729"/>
    </source>
</evidence>
<feature type="domain" description="CFEM" evidence="18">
    <location>
        <begin position="1"/>
        <end position="115"/>
    </location>
</feature>
<feature type="binding site" description="axial binding residue" evidence="15">
    <location>
        <position position="50"/>
    </location>
    <ligand>
        <name>heme</name>
        <dbReference type="ChEBI" id="CHEBI:30413"/>
    </ligand>
    <ligandPart>
        <name>Fe</name>
        <dbReference type="ChEBI" id="CHEBI:18248"/>
    </ligandPart>
</feature>
<keyword evidence="11" id="KW-0472">Membrane</keyword>
<feature type="signal peptide" evidence="17">
    <location>
        <begin position="1"/>
        <end position="18"/>
    </location>
</feature>
<dbReference type="Proteomes" id="UP000813444">
    <property type="component" value="Unassembled WGS sequence"/>
</dbReference>
<dbReference type="PROSITE" id="PS52012">
    <property type="entry name" value="CFEM"/>
    <property type="match status" value="1"/>
</dbReference>
<accession>A0A8K0SYP5</accession>
<gene>
    <name evidence="19" type="ORF">B0I35DRAFT_408206</name>
</gene>
<comment type="caution">
    <text evidence="15">Lacks conserved residue(s) required for the propagation of feature annotation.</text>
</comment>
<evidence type="ECO:0000313" key="20">
    <source>
        <dbReference type="Proteomes" id="UP000813444"/>
    </source>
</evidence>
<feature type="disulfide bond" evidence="15">
    <location>
        <begin position="55"/>
        <end position="88"/>
    </location>
</feature>
<keyword evidence="10 15" id="KW-0408">Iron</keyword>
<dbReference type="Pfam" id="PF05730">
    <property type="entry name" value="CFEM"/>
    <property type="match status" value="1"/>
</dbReference>
<name>A0A8K0SYP5_9HYPO</name>
<reference evidence="19" key="1">
    <citation type="journal article" date="2021" name="Nat. Commun.">
        <title>Genetic determinants of endophytism in the Arabidopsis root mycobiome.</title>
        <authorList>
            <person name="Mesny F."/>
            <person name="Miyauchi S."/>
            <person name="Thiergart T."/>
            <person name="Pickel B."/>
            <person name="Atanasova L."/>
            <person name="Karlsson M."/>
            <person name="Huettel B."/>
            <person name="Barry K.W."/>
            <person name="Haridas S."/>
            <person name="Chen C."/>
            <person name="Bauer D."/>
            <person name="Andreopoulos W."/>
            <person name="Pangilinan J."/>
            <person name="LaButti K."/>
            <person name="Riley R."/>
            <person name="Lipzen A."/>
            <person name="Clum A."/>
            <person name="Drula E."/>
            <person name="Henrissat B."/>
            <person name="Kohler A."/>
            <person name="Grigoriev I.V."/>
            <person name="Martin F.M."/>
            <person name="Hacquard S."/>
        </authorList>
    </citation>
    <scope>NUCLEOTIDE SEQUENCE</scope>
    <source>
        <strain evidence="19">MPI-CAGE-CH-0235</strain>
    </source>
</reference>
<evidence type="ECO:0000256" key="12">
    <source>
        <dbReference type="ARBA" id="ARBA00023157"/>
    </source>
</evidence>